<dbReference type="EMBL" id="LNIX01000005">
    <property type="protein sequence ID" value="OXA53584.1"/>
    <property type="molecule type" value="Genomic_DNA"/>
</dbReference>
<reference evidence="1 2" key="1">
    <citation type="submission" date="2015-12" db="EMBL/GenBank/DDBJ databases">
        <title>The genome of Folsomia candida.</title>
        <authorList>
            <person name="Faddeeva A."/>
            <person name="Derks M.F."/>
            <person name="Anvar Y."/>
            <person name="Smit S."/>
            <person name="Van Straalen N."/>
            <person name="Roelofs D."/>
        </authorList>
    </citation>
    <scope>NUCLEOTIDE SEQUENCE [LARGE SCALE GENOMIC DNA]</scope>
    <source>
        <strain evidence="1 2">VU population</strain>
        <tissue evidence="1">Whole body</tissue>
    </source>
</reference>
<name>A0A226E952_FOLCA</name>
<evidence type="ECO:0000313" key="2">
    <source>
        <dbReference type="Proteomes" id="UP000198287"/>
    </source>
</evidence>
<accession>A0A226E952</accession>
<dbReference type="Proteomes" id="UP000198287">
    <property type="component" value="Unassembled WGS sequence"/>
</dbReference>
<protein>
    <submittedName>
        <fullName evidence="1">Uncharacterized protein</fullName>
    </submittedName>
</protein>
<evidence type="ECO:0000313" key="1">
    <source>
        <dbReference type="EMBL" id="OXA53584.1"/>
    </source>
</evidence>
<keyword evidence="2" id="KW-1185">Reference proteome</keyword>
<sequence length="195" mass="22692">MGNTMQIMRLVTFFENNIPGNGWRSYAIVFSALRAVVLSYLASVQLELFETLNRDSDNFVECVASFVKLTILESWGPTARNGIATCLNLSGNRHIDREMALVFTLYNKAMMWIPTADESWLTFFTQNIPQFGNESYFPMATLIERELVKCKKFVYMDTDINVKEEQRYLRKYYDWITFFGVTSILKLHIGETRIN</sequence>
<proteinExistence type="predicted"/>
<gene>
    <name evidence="1" type="ORF">Fcan01_11847</name>
</gene>
<organism evidence="1 2">
    <name type="scientific">Folsomia candida</name>
    <name type="common">Springtail</name>
    <dbReference type="NCBI Taxonomy" id="158441"/>
    <lineage>
        <taxon>Eukaryota</taxon>
        <taxon>Metazoa</taxon>
        <taxon>Ecdysozoa</taxon>
        <taxon>Arthropoda</taxon>
        <taxon>Hexapoda</taxon>
        <taxon>Collembola</taxon>
        <taxon>Entomobryomorpha</taxon>
        <taxon>Isotomoidea</taxon>
        <taxon>Isotomidae</taxon>
        <taxon>Proisotominae</taxon>
        <taxon>Folsomia</taxon>
    </lineage>
</organism>
<dbReference type="AlphaFoldDB" id="A0A226E952"/>
<comment type="caution">
    <text evidence="1">The sequence shown here is derived from an EMBL/GenBank/DDBJ whole genome shotgun (WGS) entry which is preliminary data.</text>
</comment>